<protein>
    <submittedName>
        <fullName evidence="2">Uncharacterized protein</fullName>
    </submittedName>
</protein>
<feature type="chain" id="PRO_5006857171" evidence="1">
    <location>
        <begin position="26"/>
        <end position="337"/>
    </location>
</feature>
<dbReference type="AlphaFoldDB" id="A0A0U5FPR4"/>
<organism evidence="2 3">
    <name type="scientific">Aspergillus calidoustus</name>
    <dbReference type="NCBI Taxonomy" id="454130"/>
    <lineage>
        <taxon>Eukaryota</taxon>
        <taxon>Fungi</taxon>
        <taxon>Dikarya</taxon>
        <taxon>Ascomycota</taxon>
        <taxon>Pezizomycotina</taxon>
        <taxon>Eurotiomycetes</taxon>
        <taxon>Eurotiomycetidae</taxon>
        <taxon>Eurotiales</taxon>
        <taxon>Aspergillaceae</taxon>
        <taxon>Aspergillus</taxon>
        <taxon>Aspergillus subgen. Nidulantes</taxon>
    </lineage>
</organism>
<evidence type="ECO:0000256" key="1">
    <source>
        <dbReference type="SAM" id="SignalP"/>
    </source>
</evidence>
<proteinExistence type="predicted"/>
<gene>
    <name evidence="2" type="ORF">ASPCAL00187</name>
</gene>
<dbReference type="Proteomes" id="UP000054771">
    <property type="component" value="Unassembled WGS sequence"/>
</dbReference>
<sequence>MACSFLTPTSRSFLACVVCAGITTATRLPPVSMITPQESSSFFSNRGSYYLILSNSESIHCFIVSVPTIVSQAATMSAGVVERFGPGMSFYRSQITPSRKKAKQEEASLRRYCAALRDLTTTNRLLESKVKRLCSESFKLNLDVTTLQRHMHAFYGDLLVTWQADILTRLVEVIYENHGWKMPGGVLVGDHSNMDRDTLTRIYLSAAKKIKKETVTKKAVGLSEQYYSALQRYDEVSLPATDHSLLSPDPPPNTVRSFIYGVRTLIERNVISHGGSHRRSPRGRGCTTSGASCSQCAIDEQFRRALRFSEAAIWALSGLLRNRAWSIWQSCSFETRM</sequence>
<dbReference type="CDD" id="cd14686">
    <property type="entry name" value="bZIP"/>
    <property type="match status" value="1"/>
</dbReference>
<feature type="signal peptide" evidence="1">
    <location>
        <begin position="1"/>
        <end position="25"/>
    </location>
</feature>
<dbReference type="EMBL" id="CDMC01000001">
    <property type="protein sequence ID" value="CEL00589.1"/>
    <property type="molecule type" value="Genomic_DNA"/>
</dbReference>
<evidence type="ECO:0000313" key="3">
    <source>
        <dbReference type="Proteomes" id="UP000054771"/>
    </source>
</evidence>
<reference evidence="3" key="1">
    <citation type="journal article" date="2016" name="Genome Announc.">
        <title>Draft genome sequences of fungus Aspergillus calidoustus.</title>
        <authorList>
            <person name="Horn F."/>
            <person name="Linde J."/>
            <person name="Mattern D.J."/>
            <person name="Walther G."/>
            <person name="Guthke R."/>
            <person name="Scherlach K."/>
            <person name="Martin K."/>
            <person name="Brakhage A.A."/>
            <person name="Petzke L."/>
            <person name="Valiante V."/>
        </authorList>
    </citation>
    <scope>NUCLEOTIDE SEQUENCE [LARGE SCALE GENOMIC DNA]</scope>
    <source>
        <strain evidence="3">SF006504</strain>
    </source>
</reference>
<evidence type="ECO:0000313" key="2">
    <source>
        <dbReference type="EMBL" id="CEL00589.1"/>
    </source>
</evidence>
<name>A0A0U5FPR4_ASPCI</name>
<dbReference type="OrthoDB" id="4526473at2759"/>
<accession>A0A0U5FPR4</accession>
<keyword evidence="3" id="KW-1185">Reference proteome</keyword>
<keyword evidence="1" id="KW-0732">Signal</keyword>